<organism evidence="1 2">
    <name type="scientific">Rhizoctonia solani</name>
    <dbReference type="NCBI Taxonomy" id="456999"/>
    <lineage>
        <taxon>Eukaryota</taxon>
        <taxon>Fungi</taxon>
        <taxon>Dikarya</taxon>
        <taxon>Basidiomycota</taxon>
        <taxon>Agaricomycotina</taxon>
        <taxon>Agaricomycetes</taxon>
        <taxon>Cantharellales</taxon>
        <taxon>Ceratobasidiaceae</taxon>
        <taxon>Rhizoctonia</taxon>
    </lineage>
</organism>
<dbReference type="AlphaFoldDB" id="A0A8H2Y695"/>
<gene>
    <name evidence="1" type="ORF">RDB_LOCUS126611</name>
</gene>
<dbReference type="Proteomes" id="UP000663846">
    <property type="component" value="Unassembled WGS sequence"/>
</dbReference>
<proteinExistence type="predicted"/>
<reference evidence="1" key="1">
    <citation type="submission" date="2021-01" db="EMBL/GenBank/DDBJ databases">
        <authorList>
            <person name="Kaushik A."/>
        </authorList>
    </citation>
    <scope>NUCLEOTIDE SEQUENCE</scope>
    <source>
        <strain evidence="1">AG1-1C</strain>
    </source>
</reference>
<sequence>MASYANDFTTFANKWVDNNQWPPQNTPSKYSSSVLAMTGGSQDGFTFHSGAGHIQLSGYYHNGGDPKLADASIHLVVPSWGEVKLMHKKTFSLSRPTRIPVSVDKLNGTITITMEKDVNGQVVMMDYDIDTPYGRMKDQCGLFPVDPGQQLQAKHQALDVLDNSLVEQWCSTPISAGRYVEDDSSQVSWELNELGVNREQGEIDLLGMFLNDFAVGNSSILLPTYQEAVSGTEGHADIIDAAAAGKKPFAIEQSFFGIFVVSGTIEPEKLAVKASLYVSVPLAGRVKITSLEGSLITGVTAKINVAVASGSANLFIKKEGGKNVLYVSAKVKVQLVGEKSVPETRLVTLPF</sequence>
<name>A0A8H2Y695_9AGAM</name>
<dbReference type="EMBL" id="CAJMWS010000379">
    <property type="protein sequence ID" value="CAE6439344.1"/>
    <property type="molecule type" value="Genomic_DNA"/>
</dbReference>
<evidence type="ECO:0000313" key="2">
    <source>
        <dbReference type="Proteomes" id="UP000663846"/>
    </source>
</evidence>
<evidence type="ECO:0000313" key="1">
    <source>
        <dbReference type="EMBL" id="CAE6439344.1"/>
    </source>
</evidence>
<comment type="caution">
    <text evidence="1">The sequence shown here is derived from an EMBL/GenBank/DDBJ whole genome shotgun (WGS) entry which is preliminary data.</text>
</comment>
<accession>A0A8H2Y695</accession>
<protein>
    <submittedName>
        <fullName evidence="1">Uncharacterized protein</fullName>
    </submittedName>
</protein>